<evidence type="ECO:0000313" key="3">
    <source>
        <dbReference type="Proteomes" id="UP000053271"/>
    </source>
</evidence>
<proteinExistence type="predicted"/>
<gene>
    <name evidence="2" type="ORF">AQJ30_07395</name>
</gene>
<dbReference type="STRING" id="68231.AQJ30_07395"/>
<comment type="caution">
    <text evidence="2">The sequence shown here is derived from an EMBL/GenBank/DDBJ whole genome shotgun (WGS) entry which is preliminary data.</text>
</comment>
<dbReference type="AlphaFoldDB" id="A0A101R2S7"/>
<sequence>MAGVIVFLAWLWISNLTILLGLEFDAETARQQAIAGGHPPEAEPYTQPRDTRKWSDGDRRHPDKLTAWPWCKPFTWGTGTI</sequence>
<protein>
    <submittedName>
        <fullName evidence="2">Uncharacterized protein</fullName>
    </submittedName>
</protein>
<accession>A0A101R2S7</accession>
<evidence type="ECO:0000313" key="2">
    <source>
        <dbReference type="EMBL" id="KUN40461.1"/>
    </source>
</evidence>
<feature type="region of interest" description="Disordered" evidence="1">
    <location>
        <begin position="31"/>
        <end position="63"/>
    </location>
</feature>
<evidence type="ECO:0000256" key="1">
    <source>
        <dbReference type="SAM" id="MobiDB-lite"/>
    </source>
</evidence>
<reference evidence="2 3" key="1">
    <citation type="submission" date="2015-10" db="EMBL/GenBank/DDBJ databases">
        <title>Draft genome sequence of Streptomyces longwoodensis DSM 41677, type strain for the species Streptomyces longwoodensis.</title>
        <authorList>
            <person name="Ruckert C."/>
            <person name="Winkler A."/>
            <person name="Kalinowski J."/>
            <person name="Kampfer P."/>
            <person name="Glaeser S."/>
        </authorList>
    </citation>
    <scope>NUCLEOTIDE SEQUENCE [LARGE SCALE GENOMIC DNA]</scope>
    <source>
        <strain evidence="2 3">DSM 41677</strain>
    </source>
</reference>
<dbReference type="Proteomes" id="UP000053271">
    <property type="component" value="Unassembled WGS sequence"/>
</dbReference>
<keyword evidence="3" id="KW-1185">Reference proteome</keyword>
<dbReference type="EMBL" id="LMWS01000008">
    <property type="protein sequence ID" value="KUN40461.1"/>
    <property type="molecule type" value="Genomic_DNA"/>
</dbReference>
<name>A0A101R2S7_9ACTN</name>
<organism evidence="2 3">
    <name type="scientific">Streptomyces longwoodensis</name>
    <dbReference type="NCBI Taxonomy" id="68231"/>
    <lineage>
        <taxon>Bacteria</taxon>
        <taxon>Bacillati</taxon>
        <taxon>Actinomycetota</taxon>
        <taxon>Actinomycetes</taxon>
        <taxon>Kitasatosporales</taxon>
        <taxon>Streptomycetaceae</taxon>
        <taxon>Streptomyces</taxon>
    </lineage>
</organism>
<feature type="compositionally biased region" description="Basic and acidic residues" evidence="1">
    <location>
        <begin position="49"/>
        <end position="63"/>
    </location>
</feature>